<evidence type="ECO:0000256" key="2">
    <source>
        <dbReference type="ARBA" id="ARBA00004752"/>
    </source>
</evidence>
<dbReference type="GO" id="GO:0016874">
    <property type="term" value="F:ligase activity"/>
    <property type="evidence" value="ECO:0007669"/>
    <property type="project" value="UniProtKB-KW"/>
</dbReference>
<comment type="catalytic activity">
    <reaction evidence="9 10">
        <text>UDP-N-acetyl-alpha-D-muramoyl-L-alanine + D-glutamate + ATP = UDP-N-acetyl-alpha-D-muramoyl-L-alanyl-D-glutamate + ADP + phosphate + H(+)</text>
        <dbReference type="Rhea" id="RHEA:16429"/>
        <dbReference type="ChEBI" id="CHEBI:15378"/>
        <dbReference type="ChEBI" id="CHEBI:29986"/>
        <dbReference type="ChEBI" id="CHEBI:30616"/>
        <dbReference type="ChEBI" id="CHEBI:43474"/>
        <dbReference type="ChEBI" id="CHEBI:83898"/>
        <dbReference type="ChEBI" id="CHEBI:83900"/>
        <dbReference type="ChEBI" id="CHEBI:456216"/>
        <dbReference type="EC" id="6.3.2.9"/>
    </reaction>
</comment>
<feature type="domain" description="Mur ligase central" evidence="12">
    <location>
        <begin position="129"/>
        <end position="245"/>
    </location>
</feature>
<evidence type="ECO:0000256" key="6">
    <source>
        <dbReference type="ARBA" id="ARBA00022741"/>
    </source>
</evidence>
<evidence type="ECO:0000259" key="11">
    <source>
        <dbReference type="Pfam" id="PF02875"/>
    </source>
</evidence>
<dbReference type="Gene3D" id="3.40.50.720">
    <property type="entry name" value="NAD(P)-binding Rossmann-like Domain"/>
    <property type="match status" value="1"/>
</dbReference>
<comment type="similarity">
    <text evidence="9">Belongs to the MurCDEF family.</text>
</comment>
<dbReference type="InterPro" id="IPR013221">
    <property type="entry name" value="Mur_ligase_cen"/>
</dbReference>
<dbReference type="NCBIfam" id="TIGR01087">
    <property type="entry name" value="murD"/>
    <property type="match status" value="1"/>
</dbReference>
<evidence type="ECO:0000256" key="10">
    <source>
        <dbReference type="RuleBase" id="RU003664"/>
    </source>
</evidence>
<dbReference type="Proteomes" id="UP001501035">
    <property type="component" value="Unassembled WGS sequence"/>
</dbReference>
<gene>
    <name evidence="9 13" type="primary">murD</name>
    <name evidence="13" type="ORF">GCM10010528_18380</name>
</gene>
<feature type="domain" description="Mur ligase C-terminal" evidence="11">
    <location>
        <begin position="332"/>
        <end position="419"/>
    </location>
</feature>
<accession>A0ABP6LC38</accession>
<dbReference type="HAMAP" id="MF_00639">
    <property type="entry name" value="MurD"/>
    <property type="match status" value="1"/>
</dbReference>
<keyword evidence="9 10" id="KW-0133">Cell shape</keyword>
<proteinExistence type="inferred from homology"/>
<dbReference type="Pfam" id="PF21799">
    <property type="entry name" value="MurD-like_N"/>
    <property type="match status" value="1"/>
</dbReference>
<keyword evidence="9 10" id="KW-0573">Peptidoglycan synthesis</keyword>
<evidence type="ECO:0000256" key="4">
    <source>
        <dbReference type="ARBA" id="ARBA00022598"/>
    </source>
</evidence>
<keyword evidence="3 9" id="KW-0963">Cytoplasm</keyword>
<comment type="caution">
    <text evidence="13">The sequence shown here is derived from an EMBL/GenBank/DDBJ whole genome shotgun (WGS) entry which is preliminary data.</text>
</comment>
<dbReference type="PANTHER" id="PTHR43692">
    <property type="entry name" value="UDP-N-ACETYLMURAMOYLALANINE--D-GLUTAMATE LIGASE"/>
    <property type="match status" value="1"/>
</dbReference>
<reference evidence="14" key="1">
    <citation type="journal article" date="2019" name="Int. J. Syst. Evol. Microbiol.">
        <title>The Global Catalogue of Microorganisms (GCM) 10K type strain sequencing project: providing services to taxonomists for standard genome sequencing and annotation.</title>
        <authorList>
            <consortium name="The Broad Institute Genomics Platform"/>
            <consortium name="The Broad Institute Genome Sequencing Center for Infectious Disease"/>
            <person name="Wu L."/>
            <person name="Ma J."/>
        </authorList>
    </citation>
    <scope>NUCLEOTIDE SEQUENCE [LARGE SCALE GENOMIC DNA]</scope>
    <source>
        <strain evidence="14">JCM 14234</strain>
    </source>
</reference>
<comment type="subcellular location">
    <subcellularLocation>
        <location evidence="1 9 10">Cytoplasm</location>
    </subcellularLocation>
</comment>
<dbReference type="EC" id="6.3.2.9" evidence="9 10"/>
<evidence type="ECO:0000313" key="13">
    <source>
        <dbReference type="EMBL" id="GAA3038133.1"/>
    </source>
</evidence>
<organism evidence="13 14">
    <name type="scientific">Gordonia defluvii</name>
    <dbReference type="NCBI Taxonomy" id="283718"/>
    <lineage>
        <taxon>Bacteria</taxon>
        <taxon>Bacillati</taxon>
        <taxon>Actinomycetota</taxon>
        <taxon>Actinomycetes</taxon>
        <taxon>Mycobacteriales</taxon>
        <taxon>Gordoniaceae</taxon>
        <taxon>Gordonia</taxon>
    </lineage>
</organism>
<dbReference type="Gene3D" id="3.90.190.20">
    <property type="entry name" value="Mur ligase, C-terminal domain"/>
    <property type="match status" value="1"/>
</dbReference>
<dbReference type="InterPro" id="IPR036565">
    <property type="entry name" value="Mur-like_cat_sf"/>
</dbReference>
<dbReference type="InterPro" id="IPR018109">
    <property type="entry name" value="Folylpolyglutamate_synth_CS"/>
</dbReference>
<evidence type="ECO:0000256" key="1">
    <source>
        <dbReference type="ARBA" id="ARBA00004496"/>
    </source>
</evidence>
<sequence length="507" mass="51388">MASHGDERAAELVAGLGGTDVVVAGFGTAGRSAAGYLRSVGARVTVVDSAFGAAESGGGLDRVGVDEAVADAALWGGVRLLVVSPGFAPDHPVVAVARAAGVPVWGEVELAWWVDRSGVTGPPRTWLVVTGTNGKTTTTAMLESIVAAAGRTVAAGGNYGTPVLDILVRTPRVDVLCVEASSFQLHWAPSLVPAAGVVLNVAQDHLDWHGGMAAYSAAKAGALRGRVAVVGGDDPIAAHLRVGEASRRVVFTLGEPADGELGVAGGMLVDRAFGVRRDLVEVDCIHPVGPSGRADALAAAALALAIDIPVPAIAAGLAGFVPAGHRGEQVAECIGESGRPVAFIDDSKATNPHAAAAAIAARRRVVLIVGGLLKGASVDEMIEGARGRLAGLVVIGRDRDEIVRAIARHAPEVPTVTVFTRDDGRVTVEKLLPTPDFSSGEAGTDRANAVAVMAAAVRQAWEIARVDGDVEAVLLAPAAASLDMFDSYAARGDAFTAAAAVVAGDPR</sequence>
<dbReference type="SUPFAM" id="SSF53623">
    <property type="entry name" value="MurD-like peptide ligases, catalytic domain"/>
    <property type="match status" value="1"/>
</dbReference>
<dbReference type="InterPro" id="IPR005762">
    <property type="entry name" value="MurD"/>
</dbReference>
<evidence type="ECO:0000259" key="12">
    <source>
        <dbReference type="Pfam" id="PF08245"/>
    </source>
</evidence>
<keyword evidence="8 9" id="KW-0131">Cell cycle</keyword>
<evidence type="ECO:0000256" key="5">
    <source>
        <dbReference type="ARBA" id="ARBA00022618"/>
    </source>
</evidence>
<dbReference type="EMBL" id="BAAAVS010000024">
    <property type="protein sequence ID" value="GAA3038133.1"/>
    <property type="molecule type" value="Genomic_DNA"/>
</dbReference>
<feature type="binding site" evidence="9">
    <location>
        <begin position="131"/>
        <end position="137"/>
    </location>
    <ligand>
        <name>ATP</name>
        <dbReference type="ChEBI" id="CHEBI:30616"/>
    </ligand>
</feature>
<keyword evidence="6 9" id="KW-0547">Nucleotide-binding</keyword>
<keyword evidence="5 9" id="KW-0132">Cell division</keyword>
<evidence type="ECO:0000256" key="3">
    <source>
        <dbReference type="ARBA" id="ARBA00022490"/>
    </source>
</evidence>
<dbReference type="PANTHER" id="PTHR43692:SF1">
    <property type="entry name" value="UDP-N-ACETYLMURAMOYLALANINE--D-GLUTAMATE LIGASE"/>
    <property type="match status" value="1"/>
</dbReference>
<dbReference type="SUPFAM" id="SSF51984">
    <property type="entry name" value="MurCD N-terminal domain"/>
    <property type="match status" value="1"/>
</dbReference>
<dbReference type="Pfam" id="PF08245">
    <property type="entry name" value="Mur_ligase_M"/>
    <property type="match status" value="1"/>
</dbReference>
<dbReference type="RefSeq" id="WP_290705609.1">
    <property type="nucleotide sequence ID" value="NZ_BAAAVS010000024.1"/>
</dbReference>
<comment type="pathway">
    <text evidence="2 9 10">Cell wall biogenesis; peptidoglycan biosynthesis.</text>
</comment>
<evidence type="ECO:0000313" key="14">
    <source>
        <dbReference type="Proteomes" id="UP001501035"/>
    </source>
</evidence>
<dbReference type="PROSITE" id="PS01011">
    <property type="entry name" value="FOLYLPOLYGLU_SYNT_1"/>
    <property type="match status" value="1"/>
</dbReference>
<evidence type="ECO:0000256" key="8">
    <source>
        <dbReference type="ARBA" id="ARBA00023306"/>
    </source>
</evidence>
<keyword evidence="14" id="KW-1185">Reference proteome</keyword>
<dbReference type="Gene3D" id="3.40.1190.10">
    <property type="entry name" value="Mur-like, catalytic domain"/>
    <property type="match status" value="1"/>
</dbReference>
<comment type="function">
    <text evidence="9 10">Cell wall formation. Catalyzes the addition of glutamate to the nucleotide precursor UDP-N-acetylmuramoyl-L-alanine (UMA).</text>
</comment>
<dbReference type="Pfam" id="PF02875">
    <property type="entry name" value="Mur_ligase_C"/>
    <property type="match status" value="1"/>
</dbReference>
<evidence type="ECO:0000256" key="7">
    <source>
        <dbReference type="ARBA" id="ARBA00022840"/>
    </source>
</evidence>
<protein>
    <recommendedName>
        <fullName evidence="9 10">UDP-N-acetylmuramoylalanine--D-glutamate ligase</fullName>
        <ecNumber evidence="9 10">6.3.2.9</ecNumber>
    </recommendedName>
    <alternativeName>
        <fullName evidence="9">D-glutamic acid-adding enzyme</fullName>
    </alternativeName>
    <alternativeName>
        <fullName evidence="9">UDP-N-acetylmuramoyl-L-alanyl-D-glutamate synthetase</fullName>
    </alternativeName>
</protein>
<evidence type="ECO:0000256" key="9">
    <source>
        <dbReference type="HAMAP-Rule" id="MF_00639"/>
    </source>
</evidence>
<name>A0ABP6LC38_9ACTN</name>
<dbReference type="SUPFAM" id="SSF53244">
    <property type="entry name" value="MurD-like peptide ligases, peptide-binding domain"/>
    <property type="match status" value="1"/>
</dbReference>
<keyword evidence="7 9" id="KW-0067">ATP-binding</keyword>
<dbReference type="InterPro" id="IPR036615">
    <property type="entry name" value="Mur_ligase_C_dom_sf"/>
</dbReference>
<keyword evidence="9 10" id="KW-0961">Cell wall biogenesis/degradation</keyword>
<keyword evidence="4 9" id="KW-0436">Ligase</keyword>
<dbReference type="InterPro" id="IPR004101">
    <property type="entry name" value="Mur_ligase_C"/>
</dbReference>